<evidence type="ECO:0000256" key="1">
    <source>
        <dbReference type="ARBA" id="ARBA00007494"/>
    </source>
</evidence>
<feature type="binding site" evidence="6">
    <location>
        <position position="61"/>
    </location>
    <ligand>
        <name>S-adenosyl-L-methionine</name>
        <dbReference type="ChEBI" id="CHEBI:59789"/>
    </ligand>
</feature>
<dbReference type="Proteomes" id="UP000073923">
    <property type="component" value="Unassembled WGS sequence"/>
</dbReference>
<evidence type="ECO:0000259" key="8">
    <source>
        <dbReference type="PROSITE" id="PS51686"/>
    </source>
</evidence>
<dbReference type="InterPro" id="IPR018314">
    <property type="entry name" value="RsmB/NOL1/NOP2-like_CS"/>
</dbReference>
<dbReference type="CDD" id="cd02440">
    <property type="entry name" value="AdoMet_MTases"/>
    <property type="match status" value="1"/>
</dbReference>
<feature type="domain" description="SAM-dependent MTase RsmB/NOP-type" evidence="8">
    <location>
        <begin position="1"/>
        <end position="193"/>
    </location>
</feature>
<dbReference type="InterPro" id="IPR001678">
    <property type="entry name" value="MeTrfase_RsmB-F_NOP2_dom"/>
</dbReference>
<feature type="binding site" evidence="6">
    <location>
        <begin position="14"/>
        <end position="20"/>
    </location>
    <ligand>
        <name>S-adenosyl-L-methionine</name>
        <dbReference type="ChEBI" id="CHEBI:59789"/>
    </ligand>
</feature>
<dbReference type="RefSeq" id="WP_153008277.1">
    <property type="nucleotide sequence ID" value="NZ_LDTF01000126.1"/>
</dbReference>
<evidence type="ECO:0000313" key="9">
    <source>
        <dbReference type="EMBL" id="KTT93558.1"/>
    </source>
</evidence>
<keyword evidence="7" id="KW-0175">Coiled coil</keyword>
<keyword evidence="3 6" id="KW-0808">Transferase</keyword>
<dbReference type="PRINTS" id="PR02008">
    <property type="entry name" value="RCMTFAMILY"/>
</dbReference>
<comment type="caution">
    <text evidence="9">The sequence shown here is derived from an EMBL/GenBank/DDBJ whole genome shotgun (WGS) entry which is preliminary data.</text>
</comment>
<feature type="binding site" evidence="6">
    <location>
        <position position="35"/>
    </location>
    <ligand>
        <name>S-adenosyl-L-methionine</name>
        <dbReference type="ChEBI" id="CHEBI:59789"/>
    </ligand>
</feature>
<dbReference type="InterPro" id="IPR023267">
    <property type="entry name" value="RCMT"/>
</dbReference>
<evidence type="ECO:0000313" key="10">
    <source>
        <dbReference type="Proteomes" id="UP000073923"/>
    </source>
</evidence>
<organism evidence="9 10">
    <name type="scientific">Sphingomonas yabuuchiae</name>
    <dbReference type="NCBI Taxonomy" id="172044"/>
    <lineage>
        <taxon>Bacteria</taxon>
        <taxon>Pseudomonadati</taxon>
        <taxon>Pseudomonadota</taxon>
        <taxon>Alphaproteobacteria</taxon>
        <taxon>Sphingomonadales</taxon>
        <taxon>Sphingomonadaceae</taxon>
        <taxon>Sphingomonas</taxon>
    </lineage>
</organism>
<proteinExistence type="inferred from homology"/>
<evidence type="ECO:0000256" key="2">
    <source>
        <dbReference type="ARBA" id="ARBA00022603"/>
    </source>
</evidence>
<reference evidence="9 10" key="1">
    <citation type="journal article" date="2016" name="Front. Microbiol.">
        <title>Genomic Resource of Rice Seed Associated Bacteria.</title>
        <authorList>
            <person name="Midha S."/>
            <person name="Bansal K."/>
            <person name="Sharma S."/>
            <person name="Kumar N."/>
            <person name="Patil P.P."/>
            <person name="Chaudhry V."/>
            <person name="Patil P.B."/>
        </authorList>
    </citation>
    <scope>NUCLEOTIDE SEQUENCE [LARGE SCALE GENOMIC DNA]</scope>
    <source>
        <strain evidence="9 10">NS355</strain>
    </source>
</reference>
<dbReference type="AlphaFoldDB" id="A0A147IJJ9"/>
<dbReference type="InterPro" id="IPR029063">
    <property type="entry name" value="SAM-dependent_MTases_sf"/>
</dbReference>
<feature type="coiled-coil region" evidence="7">
    <location>
        <begin position="34"/>
        <end position="61"/>
    </location>
</feature>
<keyword evidence="4 6" id="KW-0949">S-adenosyl-L-methionine</keyword>
<accession>A0A147IJJ9</accession>
<gene>
    <name evidence="9" type="ORF">NS355_17485</name>
</gene>
<evidence type="ECO:0000256" key="5">
    <source>
        <dbReference type="ARBA" id="ARBA00022884"/>
    </source>
</evidence>
<dbReference type="SUPFAM" id="SSF53335">
    <property type="entry name" value="S-adenosyl-L-methionine-dependent methyltransferases"/>
    <property type="match status" value="1"/>
</dbReference>
<protein>
    <submittedName>
        <fullName evidence="9">SAM-dependent methyltransferase</fullName>
    </submittedName>
</protein>
<evidence type="ECO:0000256" key="3">
    <source>
        <dbReference type="ARBA" id="ARBA00022679"/>
    </source>
</evidence>
<evidence type="ECO:0000256" key="7">
    <source>
        <dbReference type="SAM" id="Coils"/>
    </source>
</evidence>
<sequence>RLLGEGKGHVLDLCAAPGGKTLQLAAAGWTVTAIDQSESRLARLSENLERTNQSAEIVTADLREWSPKTPVDAILVDAPCSASGIFRRHPDVLYRVRPAIIAEMAELQRVILTRAADWLKPGGTLVYATCSLEPEEGERQIEAFLAERPDYALLPITGEWPGITEKGTIRTLPTMLAKEGRLDGFFIARLQRKG</sequence>
<evidence type="ECO:0000256" key="6">
    <source>
        <dbReference type="PROSITE-ProRule" id="PRU01023"/>
    </source>
</evidence>
<dbReference type="EMBL" id="LDTF01000126">
    <property type="protein sequence ID" value="KTT93558.1"/>
    <property type="molecule type" value="Genomic_DNA"/>
</dbReference>
<dbReference type="PANTHER" id="PTHR22807">
    <property type="entry name" value="NOP2 YEAST -RELATED NOL1/NOP2/FMU SUN DOMAIN-CONTAINING"/>
    <property type="match status" value="1"/>
</dbReference>
<dbReference type="PROSITE" id="PS51686">
    <property type="entry name" value="SAM_MT_RSMB_NOP"/>
    <property type="match status" value="1"/>
</dbReference>
<dbReference type="PANTHER" id="PTHR22807:SF61">
    <property type="entry name" value="NOL1_NOP2_SUN FAMILY PROTEIN _ ANTITERMINATION NUSB DOMAIN-CONTAINING PROTEIN"/>
    <property type="match status" value="1"/>
</dbReference>
<dbReference type="PATRIC" id="fig|172044.3.peg.437"/>
<dbReference type="PROSITE" id="PS01153">
    <property type="entry name" value="NOL1_NOP2_SUN"/>
    <property type="match status" value="1"/>
</dbReference>
<dbReference type="Gene3D" id="3.40.50.150">
    <property type="entry name" value="Vaccinia Virus protein VP39"/>
    <property type="match status" value="1"/>
</dbReference>
<name>A0A147IJJ9_9SPHN</name>
<dbReference type="GO" id="GO:0008173">
    <property type="term" value="F:RNA methyltransferase activity"/>
    <property type="evidence" value="ECO:0007669"/>
    <property type="project" value="InterPro"/>
</dbReference>
<dbReference type="Pfam" id="PF01189">
    <property type="entry name" value="Methyltr_RsmB-F"/>
    <property type="match status" value="1"/>
</dbReference>
<keyword evidence="5 6" id="KW-0694">RNA-binding</keyword>
<evidence type="ECO:0000256" key="4">
    <source>
        <dbReference type="ARBA" id="ARBA00022691"/>
    </source>
</evidence>
<feature type="non-terminal residue" evidence="9">
    <location>
        <position position="1"/>
    </location>
</feature>
<dbReference type="GO" id="GO:0003723">
    <property type="term" value="F:RNA binding"/>
    <property type="evidence" value="ECO:0007669"/>
    <property type="project" value="UniProtKB-UniRule"/>
</dbReference>
<comment type="similarity">
    <text evidence="1 6">Belongs to the class I-like SAM-binding methyltransferase superfamily. RsmB/NOP family.</text>
</comment>
<feature type="active site" description="Nucleophile" evidence="6">
    <location>
        <position position="130"/>
    </location>
</feature>
<dbReference type="OrthoDB" id="9810297at2"/>
<keyword evidence="2 6" id="KW-0489">Methyltransferase</keyword>
<dbReference type="InterPro" id="IPR049560">
    <property type="entry name" value="MeTrfase_RsmB-F_NOP2_cat"/>
</dbReference>
<feature type="binding site" evidence="6">
    <location>
        <position position="77"/>
    </location>
    <ligand>
        <name>S-adenosyl-L-methionine</name>
        <dbReference type="ChEBI" id="CHEBI:59789"/>
    </ligand>
</feature>
<dbReference type="GO" id="GO:0001510">
    <property type="term" value="P:RNA methylation"/>
    <property type="evidence" value="ECO:0007669"/>
    <property type="project" value="InterPro"/>
</dbReference>